<feature type="signal peptide" evidence="1">
    <location>
        <begin position="1"/>
        <end position="18"/>
    </location>
</feature>
<evidence type="ECO:0000256" key="1">
    <source>
        <dbReference type="SAM" id="SignalP"/>
    </source>
</evidence>
<dbReference type="Gramene" id="A01p33150.2_BraZ1">
    <property type="protein sequence ID" value="A01p33150.2_BraZ1.CDS.1"/>
    <property type="gene ID" value="A01g33150.2_BraZ1"/>
</dbReference>
<evidence type="ECO:0000313" key="3">
    <source>
        <dbReference type="Proteomes" id="UP000694005"/>
    </source>
</evidence>
<proteinExistence type="predicted"/>
<dbReference type="Proteomes" id="UP000694005">
    <property type="component" value="Chromosome A01"/>
</dbReference>
<gene>
    <name evidence="2" type="ORF">BRAPAZ1V2_A01P33150.2</name>
</gene>
<feature type="chain" id="PRO_5034240443" evidence="1">
    <location>
        <begin position="19"/>
        <end position="36"/>
    </location>
</feature>
<accession>A0A8D9GZN8</accession>
<dbReference type="AlphaFoldDB" id="A0A8D9GZN8"/>
<feature type="non-terminal residue" evidence="2">
    <location>
        <position position="1"/>
    </location>
</feature>
<evidence type="ECO:0000313" key="2">
    <source>
        <dbReference type="EMBL" id="CAG7889239.1"/>
    </source>
</evidence>
<name>A0A8D9GZN8_BRACM</name>
<reference evidence="2 3" key="1">
    <citation type="submission" date="2021-07" db="EMBL/GenBank/DDBJ databases">
        <authorList>
            <consortium name="Genoscope - CEA"/>
            <person name="William W."/>
        </authorList>
    </citation>
    <scope>NUCLEOTIDE SEQUENCE [LARGE SCALE GENOMIC DNA]</scope>
</reference>
<organism evidence="2 3">
    <name type="scientific">Brassica campestris</name>
    <name type="common">Field mustard</name>
    <dbReference type="NCBI Taxonomy" id="3711"/>
    <lineage>
        <taxon>Eukaryota</taxon>
        <taxon>Viridiplantae</taxon>
        <taxon>Streptophyta</taxon>
        <taxon>Embryophyta</taxon>
        <taxon>Tracheophyta</taxon>
        <taxon>Spermatophyta</taxon>
        <taxon>Magnoliopsida</taxon>
        <taxon>eudicotyledons</taxon>
        <taxon>Gunneridae</taxon>
        <taxon>Pentapetalae</taxon>
        <taxon>rosids</taxon>
        <taxon>malvids</taxon>
        <taxon>Brassicales</taxon>
        <taxon>Brassicaceae</taxon>
        <taxon>Brassiceae</taxon>
        <taxon>Brassica</taxon>
    </lineage>
</organism>
<dbReference type="EMBL" id="LS974617">
    <property type="protein sequence ID" value="CAG7889239.1"/>
    <property type="molecule type" value="Genomic_DNA"/>
</dbReference>
<protein>
    <submittedName>
        <fullName evidence="2">Uncharacterized protein</fullName>
    </submittedName>
</protein>
<sequence>SLGCISFWLWFLLEPEETVDMHVVHWTREIQCNFGG</sequence>
<keyword evidence="1" id="KW-0732">Signal</keyword>